<accession>A0A9E3HDN4</accession>
<dbReference type="Proteomes" id="UP000813215">
    <property type="component" value="Unassembled WGS sequence"/>
</dbReference>
<dbReference type="GO" id="GO:0032259">
    <property type="term" value="P:methylation"/>
    <property type="evidence" value="ECO:0007669"/>
    <property type="project" value="UniProtKB-KW"/>
</dbReference>
<dbReference type="InterPro" id="IPR029063">
    <property type="entry name" value="SAM-dependent_MTases_sf"/>
</dbReference>
<reference evidence="2" key="2">
    <citation type="journal article" date="2022" name="Microbiol. Resour. Announc.">
        <title>Metagenome Sequencing to Explore Phylogenomics of Terrestrial Cyanobacteria.</title>
        <authorList>
            <person name="Ward R.D."/>
            <person name="Stajich J.E."/>
            <person name="Johansen J.R."/>
            <person name="Huntemann M."/>
            <person name="Clum A."/>
            <person name="Foster B."/>
            <person name="Foster B."/>
            <person name="Roux S."/>
            <person name="Palaniappan K."/>
            <person name="Varghese N."/>
            <person name="Mukherjee S."/>
            <person name="Reddy T.B.K."/>
            <person name="Daum C."/>
            <person name="Copeland A."/>
            <person name="Chen I.A."/>
            <person name="Ivanova N.N."/>
            <person name="Kyrpides N.C."/>
            <person name="Shapiro N."/>
            <person name="Eloe-Fadrosh E.A."/>
            <person name="Pietrasiak N."/>
        </authorList>
    </citation>
    <scope>NUCLEOTIDE SEQUENCE</scope>
    <source>
        <strain evidence="2">HA4357-MV3</strain>
    </source>
</reference>
<comment type="caution">
    <text evidence="2">The sequence shown here is derived from an EMBL/GenBank/DDBJ whole genome shotgun (WGS) entry which is preliminary data.</text>
</comment>
<dbReference type="Pfam" id="PF13649">
    <property type="entry name" value="Methyltransf_25"/>
    <property type="match status" value="1"/>
</dbReference>
<dbReference type="SUPFAM" id="SSF53335">
    <property type="entry name" value="S-adenosyl-L-methionine-dependent methyltransferases"/>
    <property type="match status" value="1"/>
</dbReference>
<dbReference type="InterPro" id="IPR041698">
    <property type="entry name" value="Methyltransf_25"/>
</dbReference>
<dbReference type="EMBL" id="JAHHHW010000167">
    <property type="protein sequence ID" value="MBW4435458.1"/>
    <property type="molecule type" value="Genomic_DNA"/>
</dbReference>
<dbReference type="Gene3D" id="3.40.50.150">
    <property type="entry name" value="Vaccinia Virus protein VP39"/>
    <property type="match status" value="1"/>
</dbReference>
<feature type="domain" description="Methyltransferase" evidence="1">
    <location>
        <begin position="41"/>
        <end position="131"/>
    </location>
</feature>
<protein>
    <submittedName>
        <fullName evidence="2">Class I SAM-dependent methyltransferase</fullName>
    </submittedName>
</protein>
<reference evidence="2" key="1">
    <citation type="submission" date="2021-05" db="EMBL/GenBank/DDBJ databases">
        <authorList>
            <person name="Pietrasiak N."/>
            <person name="Ward R."/>
            <person name="Stajich J.E."/>
            <person name="Kurbessoian T."/>
        </authorList>
    </citation>
    <scope>NUCLEOTIDE SEQUENCE</scope>
    <source>
        <strain evidence="2">HA4357-MV3</strain>
    </source>
</reference>
<keyword evidence="2" id="KW-0489">Methyltransferase</keyword>
<organism evidence="2 3">
    <name type="scientific">Pelatocladus maniniholoensis HA4357-MV3</name>
    <dbReference type="NCBI Taxonomy" id="1117104"/>
    <lineage>
        <taxon>Bacteria</taxon>
        <taxon>Bacillati</taxon>
        <taxon>Cyanobacteriota</taxon>
        <taxon>Cyanophyceae</taxon>
        <taxon>Nostocales</taxon>
        <taxon>Nostocaceae</taxon>
        <taxon>Pelatocladus</taxon>
    </lineage>
</organism>
<evidence type="ECO:0000313" key="3">
    <source>
        <dbReference type="Proteomes" id="UP000813215"/>
    </source>
</evidence>
<keyword evidence="2" id="KW-0808">Transferase</keyword>
<evidence type="ECO:0000259" key="1">
    <source>
        <dbReference type="Pfam" id="PF13649"/>
    </source>
</evidence>
<proteinExistence type="predicted"/>
<dbReference type="AlphaFoldDB" id="A0A9E3HDN4"/>
<dbReference type="PANTHER" id="PTHR43591">
    <property type="entry name" value="METHYLTRANSFERASE"/>
    <property type="match status" value="1"/>
</dbReference>
<dbReference type="GO" id="GO:0008168">
    <property type="term" value="F:methyltransferase activity"/>
    <property type="evidence" value="ECO:0007669"/>
    <property type="project" value="UniProtKB-KW"/>
</dbReference>
<name>A0A9E3HDN4_9NOST</name>
<gene>
    <name evidence="2" type="ORF">KME28_28075</name>
</gene>
<dbReference type="CDD" id="cd02440">
    <property type="entry name" value="AdoMet_MTases"/>
    <property type="match status" value="1"/>
</dbReference>
<evidence type="ECO:0000313" key="2">
    <source>
        <dbReference type="EMBL" id="MBW4435458.1"/>
    </source>
</evidence>
<sequence>MIDKIRNDFDRIALHDQQGWNHNNHYHRFLLKQLPAKCKTVLEIGCGTGEFSRLLAQYTDKVVAIDLSPNMIEVAKRRSRNYQNIDFQVADILQWNFPVEQFDAIASIATVHHLPLENLLPSLKTALKPSGKLIILDLLEHENLKDMLSDLIAVPLNWLLQQTLNRHIQQSPEAAEAMREHLRTDKYLTLSQAQQIYTNTLKKTKVRKHLFWRYSVVWEKSAVV</sequence>